<feature type="transmembrane region" description="Helical" evidence="2">
    <location>
        <begin position="133"/>
        <end position="154"/>
    </location>
</feature>
<dbReference type="SUPFAM" id="SSF52343">
    <property type="entry name" value="Ferredoxin reductase-like, C-terminal NADP-linked domain"/>
    <property type="match status" value="1"/>
</dbReference>
<dbReference type="GO" id="GO:0016491">
    <property type="term" value="F:oxidoreductase activity"/>
    <property type="evidence" value="ECO:0007669"/>
    <property type="project" value="UniProtKB-KW"/>
</dbReference>
<keyword evidence="2" id="KW-0812">Transmembrane</keyword>
<dbReference type="Pfam" id="PF08022">
    <property type="entry name" value="FAD_binding_8"/>
    <property type="match status" value="1"/>
</dbReference>
<evidence type="ECO:0000256" key="1">
    <source>
        <dbReference type="ARBA" id="ARBA00023002"/>
    </source>
</evidence>
<dbReference type="Pfam" id="PF08030">
    <property type="entry name" value="NAD_binding_6"/>
    <property type="match status" value="1"/>
</dbReference>
<dbReference type="AlphaFoldDB" id="X6M1X1"/>
<evidence type="ECO:0000313" key="5">
    <source>
        <dbReference type="EMBL" id="ETO07387.1"/>
    </source>
</evidence>
<keyword evidence="2" id="KW-0472">Membrane</keyword>
<proteinExistence type="predicted"/>
<dbReference type="InterPro" id="IPR039261">
    <property type="entry name" value="FNR_nucleotide-bd"/>
</dbReference>
<dbReference type="Gene3D" id="3.40.50.80">
    <property type="entry name" value="Nucleotide-binding domain of ferredoxin-NADP reductase (FNR) module"/>
    <property type="match status" value="1"/>
</dbReference>
<dbReference type="InterPro" id="IPR013121">
    <property type="entry name" value="Fe_red_NAD-bd_6"/>
</dbReference>
<organism evidence="5 6">
    <name type="scientific">Reticulomyxa filosa</name>
    <dbReference type="NCBI Taxonomy" id="46433"/>
    <lineage>
        <taxon>Eukaryota</taxon>
        <taxon>Sar</taxon>
        <taxon>Rhizaria</taxon>
        <taxon>Retaria</taxon>
        <taxon>Foraminifera</taxon>
        <taxon>Monothalamids</taxon>
        <taxon>Reticulomyxidae</taxon>
        <taxon>Reticulomyxa</taxon>
    </lineage>
</organism>
<dbReference type="InterPro" id="IPR013112">
    <property type="entry name" value="FAD-bd_8"/>
</dbReference>
<keyword evidence="6" id="KW-1185">Reference proteome</keyword>
<comment type="caution">
    <text evidence="5">The sequence shown here is derived from an EMBL/GenBank/DDBJ whole genome shotgun (WGS) entry which is preliminary data.</text>
</comment>
<evidence type="ECO:0000259" key="4">
    <source>
        <dbReference type="Pfam" id="PF08030"/>
    </source>
</evidence>
<gene>
    <name evidence="5" type="ORF">RFI_30006</name>
</gene>
<keyword evidence="2" id="KW-1133">Transmembrane helix</keyword>
<evidence type="ECO:0000313" key="6">
    <source>
        <dbReference type="Proteomes" id="UP000023152"/>
    </source>
</evidence>
<evidence type="ECO:0000256" key="2">
    <source>
        <dbReference type="SAM" id="Phobius"/>
    </source>
</evidence>
<feature type="domain" description="FAD-binding 8" evidence="3">
    <location>
        <begin position="22"/>
        <end position="88"/>
    </location>
</feature>
<dbReference type="Proteomes" id="UP000023152">
    <property type="component" value="Unassembled WGS sequence"/>
</dbReference>
<accession>X6M1X1</accession>
<keyword evidence="1" id="KW-0560">Oxidoreductase</keyword>
<dbReference type="PANTHER" id="PTHR11972:SF69">
    <property type="entry name" value="FERRIC REDUCTION OXIDASE 6-RELATED"/>
    <property type="match status" value="1"/>
</dbReference>
<dbReference type="PANTHER" id="PTHR11972">
    <property type="entry name" value="NADPH OXIDASE"/>
    <property type="match status" value="1"/>
</dbReference>
<dbReference type="EMBL" id="ASPP01026204">
    <property type="protein sequence ID" value="ETO07387.1"/>
    <property type="molecule type" value="Genomic_DNA"/>
</dbReference>
<feature type="transmembrane region" description="Helical" evidence="2">
    <location>
        <begin position="161"/>
        <end position="179"/>
    </location>
</feature>
<name>X6M1X1_RETFI</name>
<reference evidence="5 6" key="1">
    <citation type="journal article" date="2013" name="Curr. Biol.">
        <title>The Genome of the Foraminiferan Reticulomyxa filosa.</title>
        <authorList>
            <person name="Glockner G."/>
            <person name="Hulsmann N."/>
            <person name="Schleicher M."/>
            <person name="Noegel A.A."/>
            <person name="Eichinger L."/>
            <person name="Gallinger C."/>
            <person name="Pawlowski J."/>
            <person name="Sierra R."/>
            <person name="Euteneuer U."/>
            <person name="Pillet L."/>
            <person name="Moustafa A."/>
            <person name="Platzer M."/>
            <person name="Groth M."/>
            <person name="Szafranski K."/>
            <person name="Schliwa M."/>
        </authorList>
    </citation>
    <scope>NUCLEOTIDE SEQUENCE [LARGE SCALE GENOMIC DNA]</scope>
</reference>
<dbReference type="InterPro" id="IPR050369">
    <property type="entry name" value="RBOH/FRE"/>
</dbReference>
<sequence length="337" mass="38222">MPGVLLQFFERLVRLWKSSQIVKVEQLEQVSEDITKLTISLRTDHHATKLAGYCFVSLPNIDPFQFHPFSVSNSLNHTSTEFLIKDMKSELGRRNTVENDKKTHVGSGFFTRRLRDVAIAIEGKQALASQLSVIIEGLILFLFCVCVWPLLFVCVNSYEKVVLIAGGIGMYAIYVYVYICSCLSLCCFSLNSISLLSCRNYSTPMHNVFATMHDEIVAGNATKTPEMVLLWVVRFPETFAMFQRTLDDINQHRVPNMELMLYATRGGKHSSGNEVCDEVSGLRWKQARPNLKKDLAFLENYGCRALVYACGPEPLIVDAKAVAYEFGCHFRRETFEL</sequence>
<protein>
    <submittedName>
        <fullName evidence="5">Ferric reductase</fullName>
    </submittedName>
</protein>
<dbReference type="GO" id="GO:0005886">
    <property type="term" value="C:plasma membrane"/>
    <property type="evidence" value="ECO:0007669"/>
    <property type="project" value="TreeGrafter"/>
</dbReference>
<evidence type="ECO:0000259" key="3">
    <source>
        <dbReference type="Pfam" id="PF08022"/>
    </source>
</evidence>
<feature type="domain" description="Ferric reductase NAD binding" evidence="4">
    <location>
        <begin position="158"/>
        <end position="320"/>
    </location>
</feature>